<gene>
    <name evidence="6" type="ORF">SAMN04488040_2415</name>
</gene>
<protein>
    <submittedName>
        <fullName evidence="6">Transcriptional regulator, TetR family</fullName>
    </submittedName>
</protein>
<dbReference type="SUPFAM" id="SSF48498">
    <property type="entry name" value="Tetracyclin repressor-like, C-terminal domain"/>
    <property type="match status" value="1"/>
</dbReference>
<dbReference type="AlphaFoldDB" id="A0A1I6U0Q7"/>
<dbReference type="STRING" id="394264.SAMN04488040_2415"/>
<accession>A0A1I6U0Q7</accession>
<dbReference type="PANTHER" id="PTHR47506:SF1">
    <property type="entry name" value="HTH-TYPE TRANSCRIPTIONAL REGULATOR YJDC"/>
    <property type="match status" value="1"/>
</dbReference>
<dbReference type="InterPro" id="IPR001647">
    <property type="entry name" value="HTH_TetR"/>
</dbReference>
<dbReference type="EMBL" id="FPAJ01000004">
    <property type="protein sequence ID" value="SFS94984.1"/>
    <property type="molecule type" value="Genomic_DNA"/>
</dbReference>
<evidence type="ECO:0000256" key="4">
    <source>
        <dbReference type="PROSITE-ProRule" id="PRU00335"/>
    </source>
</evidence>
<feature type="DNA-binding region" description="H-T-H motif" evidence="4">
    <location>
        <begin position="53"/>
        <end position="72"/>
    </location>
</feature>
<dbReference type="InterPro" id="IPR009057">
    <property type="entry name" value="Homeodomain-like_sf"/>
</dbReference>
<keyword evidence="3" id="KW-0804">Transcription</keyword>
<dbReference type="Pfam" id="PF21993">
    <property type="entry name" value="TetR_C_13_2"/>
    <property type="match status" value="1"/>
</dbReference>
<evidence type="ECO:0000313" key="7">
    <source>
        <dbReference type="Proteomes" id="UP000199239"/>
    </source>
</evidence>
<evidence type="ECO:0000313" key="6">
    <source>
        <dbReference type="EMBL" id="SFS94984.1"/>
    </source>
</evidence>
<feature type="domain" description="HTH tetR-type" evidence="5">
    <location>
        <begin position="30"/>
        <end position="90"/>
    </location>
</feature>
<dbReference type="GO" id="GO:0003677">
    <property type="term" value="F:DNA binding"/>
    <property type="evidence" value="ECO:0007669"/>
    <property type="project" value="UniProtKB-UniRule"/>
</dbReference>
<dbReference type="InterPro" id="IPR054156">
    <property type="entry name" value="YxaF_TetR_C"/>
</dbReference>
<evidence type="ECO:0000256" key="1">
    <source>
        <dbReference type="ARBA" id="ARBA00023015"/>
    </source>
</evidence>
<evidence type="ECO:0000259" key="5">
    <source>
        <dbReference type="PROSITE" id="PS50977"/>
    </source>
</evidence>
<evidence type="ECO:0000256" key="2">
    <source>
        <dbReference type="ARBA" id="ARBA00023125"/>
    </source>
</evidence>
<dbReference type="PANTHER" id="PTHR47506">
    <property type="entry name" value="TRANSCRIPTIONAL REGULATORY PROTEIN"/>
    <property type="match status" value="1"/>
</dbReference>
<reference evidence="7" key="1">
    <citation type="submission" date="2016-10" db="EMBL/GenBank/DDBJ databases">
        <authorList>
            <person name="Varghese N."/>
            <person name="Submissions S."/>
        </authorList>
    </citation>
    <scope>NUCLEOTIDE SEQUENCE [LARGE SCALE GENOMIC DNA]</scope>
    <source>
        <strain evidence="7">DSM 23422</strain>
    </source>
</reference>
<dbReference type="InterPro" id="IPR036271">
    <property type="entry name" value="Tet_transcr_reg_TetR-rel_C_sf"/>
</dbReference>
<dbReference type="PRINTS" id="PR00455">
    <property type="entry name" value="HTHTETR"/>
</dbReference>
<sequence>MTDAASSTNSWFGEVDRFRTIVLNEGMSKLNTRKSIEEMADSLFYEKGFEATSFADVAAAVGISRGNFYHHFKSKDDILDAVITRRMNKTKEMLDAWDVGATPKGRIVSFIRILIANQTKIMAFGCPVGSLTTELAKLDHVAKDRAAEIFSLFRDWLAHQFKALGHGKDAADLALHVLSRSQGTAVLASAYGDGEFLKSEVVALENWLETLPNKQLVRG</sequence>
<proteinExistence type="predicted"/>
<dbReference type="Gene3D" id="1.10.357.10">
    <property type="entry name" value="Tetracycline Repressor, domain 2"/>
    <property type="match status" value="1"/>
</dbReference>
<dbReference type="Proteomes" id="UP000199239">
    <property type="component" value="Unassembled WGS sequence"/>
</dbReference>
<dbReference type="Pfam" id="PF00440">
    <property type="entry name" value="TetR_N"/>
    <property type="match status" value="1"/>
</dbReference>
<keyword evidence="7" id="KW-1185">Reference proteome</keyword>
<evidence type="ECO:0000256" key="3">
    <source>
        <dbReference type="ARBA" id="ARBA00023163"/>
    </source>
</evidence>
<keyword evidence="2 4" id="KW-0238">DNA-binding</keyword>
<dbReference type="SUPFAM" id="SSF46689">
    <property type="entry name" value="Homeodomain-like"/>
    <property type="match status" value="1"/>
</dbReference>
<organism evidence="6 7">
    <name type="scientific">Sulfitobacter marinus</name>
    <dbReference type="NCBI Taxonomy" id="394264"/>
    <lineage>
        <taxon>Bacteria</taxon>
        <taxon>Pseudomonadati</taxon>
        <taxon>Pseudomonadota</taxon>
        <taxon>Alphaproteobacteria</taxon>
        <taxon>Rhodobacterales</taxon>
        <taxon>Roseobacteraceae</taxon>
        <taxon>Sulfitobacter</taxon>
    </lineage>
</organism>
<dbReference type="PROSITE" id="PS50977">
    <property type="entry name" value="HTH_TETR_2"/>
    <property type="match status" value="1"/>
</dbReference>
<name>A0A1I6U0Q7_9RHOB</name>
<keyword evidence="1" id="KW-0805">Transcription regulation</keyword>